<evidence type="ECO:0000256" key="1">
    <source>
        <dbReference type="SAM" id="Coils"/>
    </source>
</evidence>
<protein>
    <submittedName>
        <fullName evidence="2">Uncharacterized protein</fullName>
    </submittedName>
</protein>
<keyword evidence="1" id="KW-0175">Coiled coil</keyword>
<accession>A0A7Y0BL63</accession>
<dbReference type="RefSeq" id="WP_169491621.1">
    <property type="nucleotide sequence ID" value="NZ_JABBGM010000001.1"/>
</dbReference>
<comment type="caution">
    <text evidence="2">The sequence shown here is derived from an EMBL/GenBank/DDBJ whole genome shotgun (WGS) entry which is preliminary data.</text>
</comment>
<organism evidence="2 3">
    <name type="scientific">Novosphingobium olei</name>
    <dbReference type="NCBI Taxonomy" id="2728851"/>
    <lineage>
        <taxon>Bacteria</taxon>
        <taxon>Pseudomonadati</taxon>
        <taxon>Pseudomonadota</taxon>
        <taxon>Alphaproteobacteria</taxon>
        <taxon>Sphingomonadales</taxon>
        <taxon>Sphingomonadaceae</taxon>
        <taxon>Novosphingobium</taxon>
    </lineage>
</organism>
<name>A0A7Y0BL63_9SPHN</name>
<feature type="coiled-coil region" evidence="1">
    <location>
        <begin position="218"/>
        <end position="245"/>
    </location>
</feature>
<dbReference type="Proteomes" id="UP000583556">
    <property type="component" value="Unassembled WGS sequence"/>
</dbReference>
<dbReference type="AlphaFoldDB" id="A0A7Y0BL63"/>
<dbReference type="EMBL" id="JABBGM010000001">
    <property type="protein sequence ID" value="NML92370.1"/>
    <property type="molecule type" value="Genomic_DNA"/>
</dbReference>
<evidence type="ECO:0000313" key="2">
    <source>
        <dbReference type="EMBL" id="NML92370.1"/>
    </source>
</evidence>
<keyword evidence="3" id="KW-1185">Reference proteome</keyword>
<proteinExistence type="predicted"/>
<evidence type="ECO:0000313" key="3">
    <source>
        <dbReference type="Proteomes" id="UP000583556"/>
    </source>
</evidence>
<gene>
    <name evidence="2" type="ORF">HHL27_01640</name>
</gene>
<reference evidence="2 3" key="1">
    <citation type="submission" date="2020-04" db="EMBL/GenBank/DDBJ databases">
        <title>Novosphingobium sp. TW-4 isolated from soil.</title>
        <authorList>
            <person name="Dahal R.H."/>
            <person name="Chaudhary D.K."/>
        </authorList>
    </citation>
    <scope>NUCLEOTIDE SEQUENCE [LARGE SCALE GENOMIC DNA]</scope>
    <source>
        <strain evidence="2 3">TW-4</strain>
    </source>
</reference>
<sequence length="263" mass="29411">MEITDNTSAPNDTVLVSSVEGYGTSTDAPSYDIAPEDQHHVDAVMRLDPFHDVLAPYDLPEGRSFGKLKLTALTPDLQGEVRQRLLSVPVDQREAMEEQFTADVIKRLRPSIRAMTGLSSEATPYHREMMALTREYSDAAKEFDRLSDELVAVAHHVTKVDPETGKAVAVPVYKVSAERRRAIEAEQHSLAIRMRLLHTDEGPGLEAAKRLKQAMFETVEARKEIARQIDENAEAKRRAAQINREDRINSQATRLAALNRNAT</sequence>